<sequence>MEFIMVLMFLIAGLFLWLKPEKKSAVVNFGIAGIVILVFMMAWVNKFTVLPMGNF</sequence>
<accession>A0ABN7KCD2</accession>
<dbReference type="RefSeq" id="WP_230057538.1">
    <property type="nucleotide sequence ID" value="NZ_CAJHOE010000011.1"/>
</dbReference>
<comment type="caution">
    <text evidence="2">The sequence shown here is derived from an EMBL/GenBank/DDBJ whole genome shotgun (WGS) entry which is preliminary data.</text>
</comment>
<feature type="transmembrane region" description="Helical" evidence="1">
    <location>
        <begin position="26"/>
        <end position="44"/>
    </location>
</feature>
<protein>
    <recommendedName>
        <fullName evidence="4">Dihydroneopterin aldolase</fullName>
    </recommendedName>
</protein>
<organism evidence="2 3">
    <name type="scientific">Campylobacter suis</name>
    <dbReference type="NCBI Taxonomy" id="2790657"/>
    <lineage>
        <taxon>Bacteria</taxon>
        <taxon>Pseudomonadati</taxon>
        <taxon>Campylobacterota</taxon>
        <taxon>Epsilonproteobacteria</taxon>
        <taxon>Campylobacterales</taxon>
        <taxon>Campylobacteraceae</taxon>
        <taxon>Campylobacter</taxon>
    </lineage>
</organism>
<keyword evidence="1" id="KW-1133">Transmembrane helix</keyword>
<keyword evidence="1" id="KW-0812">Transmembrane</keyword>
<dbReference type="Proteomes" id="UP000789359">
    <property type="component" value="Unassembled WGS sequence"/>
</dbReference>
<keyword evidence="1" id="KW-0472">Membrane</keyword>
<evidence type="ECO:0000313" key="3">
    <source>
        <dbReference type="Proteomes" id="UP000789359"/>
    </source>
</evidence>
<evidence type="ECO:0000313" key="2">
    <source>
        <dbReference type="EMBL" id="CAD7289447.1"/>
    </source>
</evidence>
<keyword evidence="3" id="KW-1185">Reference proteome</keyword>
<evidence type="ECO:0000256" key="1">
    <source>
        <dbReference type="SAM" id="Phobius"/>
    </source>
</evidence>
<dbReference type="EMBL" id="CAJHOE010000011">
    <property type="protein sequence ID" value="CAD7289447.1"/>
    <property type="molecule type" value="Genomic_DNA"/>
</dbReference>
<proteinExistence type="predicted"/>
<gene>
    <name evidence="2" type="ORF">LMG8286_01811</name>
</gene>
<reference evidence="2 3" key="1">
    <citation type="submission" date="2020-11" db="EMBL/GenBank/DDBJ databases">
        <authorList>
            <person name="Peeters C."/>
        </authorList>
    </citation>
    <scope>NUCLEOTIDE SEQUENCE [LARGE SCALE GENOMIC DNA]</scope>
    <source>
        <strain evidence="2 3">LMG 8286</strain>
    </source>
</reference>
<evidence type="ECO:0008006" key="4">
    <source>
        <dbReference type="Google" id="ProtNLM"/>
    </source>
</evidence>
<name>A0ABN7KCD2_9BACT</name>